<dbReference type="PANTHER" id="PTHR18884">
    <property type="entry name" value="SEPTIN"/>
    <property type="match status" value="1"/>
</dbReference>
<dbReference type="GO" id="GO:0005525">
    <property type="term" value="F:GTP binding"/>
    <property type="evidence" value="ECO:0007669"/>
    <property type="project" value="InterPro"/>
</dbReference>
<evidence type="ECO:0000259" key="1">
    <source>
        <dbReference type="PROSITE" id="PS51719"/>
    </source>
</evidence>
<comment type="caution">
    <text evidence="2">The sequence shown here is derived from an EMBL/GenBank/DDBJ whole genome shotgun (WGS) entry which is preliminary data.</text>
</comment>
<dbReference type="Pfam" id="PF00735">
    <property type="entry name" value="Septin"/>
    <property type="match status" value="1"/>
</dbReference>
<evidence type="ECO:0000313" key="2">
    <source>
        <dbReference type="EMBL" id="PJF17235.1"/>
    </source>
</evidence>
<dbReference type="InterPro" id="IPR030379">
    <property type="entry name" value="G_SEPTIN_dom"/>
</dbReference>
<dbReference type="Proteomes" id="UP000240830">
    <property type="component" value="Unassembled WGS sequence"/>
</dbReference>
<dbReference type="SUPFAM" id="SSF52540">
    <property type="entry name" value="P-loop containing nucleoside triphosphate hydrolases"/>
    <property type="match status" value="1"/>
</dbReference>
<proteinExistence type="predicted"/>
<feature type="domain" description="Septin-type G" evidence="1">
    <location>
        <begin position="1"/>
        <end position="197"/>
    </location>
</feature>
<gene>
    <name evidence="2" type="ORF">PSACC_02957</name>
</gene>
<reference evidence="2 3" key="1">
    <citation type="submission" date="2016-10" db="EMBL/GenBank/DDBJ databases">
        <title>The genome of Paramicrosporidium saccamoebae is the missing link in understanding Cryptomycota and Microsporidia evolution.</title>
        <authorList>
            <person name="Quandt C.A."/>
            <person name="Beaudet D."/>
            <person name="Corsaro D."/>
            <person name="Michel R."/>
            <person name="Corradi N."/>
            <person name="James T."/>
        </authorList>
    </citation>
    <scope>NUCLEOTIDE SEQUENCE [LARGE SCALE GENOMIC DNA]</scope>
    <source>
        <strain evidence="2 3">KSL3</strain>
    </source>
</reference>
<sequence length="197" mass="22740">MVDLEENGVNATIRLIDAPQVGYSVRKSVGYQALSDYTRDQLFRHAQHELDIDRAVTSYRDHRVHVCLYFVTAQELSHQDVQSLGELCKLTNIILVAGKADMLTEEELQLQEKRILQQCKENGIQLFDLEAPRVFPVHRRSDLYEKEDGLESVFIKKYLPVLIERSQSQHYRDLQQHLVKESGTATINHAIESLTIH</sequence>
<dbReference type="InterPro" id="IPR027417">
    <property type="entry name" value="P-loop_NTPase"/>
</dbReference>
<dbReference type="EMBL" id="MTSL01000184">
    <property type="protein sequence ID" value="PJF17235.1"/>
    <property type="molecule type" value="Genomic_DNA"/>
</dbReference>
<organism evidence="2 3">
    <name type="scientific">Paramicrosporidium saccamoebae</name>
    <dbReference type="NCBI Taxonomy" id="1246581"/>
    <lineage>
        <taxon>Eukaryota</taxon>
        <taxon>Fungi</taxon>
        <taxon>Fungi incertae sedis</taxon>
        <taxon>Cryptomycota</taxon>
        <taxon>Cryptomycota incertae sedis</taxon>
        <taxon>Paramicrosporidium</taxon>
    </lineage>
</organism>
<evidence type="ECO:0000313" key="3">
    <source>
        <dbReference type="Proteomes" id="UP000240830"/>
    </source>
</evidence>
<dbReference type="PROSITE" id="PS51719">
    <property type="entry name" value="G_SEPTIN"/>
    <property type="match status" value="1"/>
</dbReference>
<dbReference type="AlphaFoldDB" id="A0A2H9THN4"/>
<name>A0A2H9THN4_9FUNG</name>
<accession>A0A2H9THN4</accession>
<dbReference type="Gene3D" id="3.40.50.300">
    <property type="entry name" value="P-loop containing nucleotide triphosphate hydrolases"/>
    <property type="match status" value="1"/>
</dbReference>
<dbReference type="STRING" id="1246581.A0A2H9THN4"/>
<dbReference type="OrthoDB" id="416553at2759"/>
<keyword evidence="3" id="KW-1185">Reference proteome</keyword>
<protein>
    <recommendedName>
        <fullName evidence="1">Septin-type G domain-containing protein</fullName>
    </recommendedName>
</protein>